<reference evidence="3" key="2">
    <citation type="submission" date="2020-01" db="EMBL/GenBank/DDBJ databases">
        <authorList>
            <person name="Campanaro S."/>
        </authorList>
    </citation>
    <scope>NUCLEOTIDE SEQUENCE</scope>
    <source>
        <strain evidence="3">AS01afH2WH_6</strain>
    </source>
</reference>
<feature type="region of interest" description="Disordered" evidence="1">
    <location>
        <begin position="1"/>
        <end position="36"/>
    </location>
</feature>
<gene>
    <name evidence="3" type="ORF">GXW98_02300</name>
</gene>
<proteinExistence type="predicted"/>
<dbReference type="Pfam" id="PF00533">
    <property type="entry name" value="BRCT"/>
    <property type="match status" value="1"/>
</dbReference>
<dbReference type="InterPro" id="IPR036420">
    <property type="entry name" value="BRCT_dom_sf"/>
</dbReference>
<dbReference type="PROSITE" id="PS50172">
    <property type="entry name" value="BRCT"/>
    <property type="match status" value="1"/>
</dbReference>
<name>A0A971ICC4_9BIFI</name>
<evidence type="ECO:0000313" key="4">
    <source>
        <dbReference type="Proteomes" id="UP000767327"/>
    </source>
</evidence>
<dbReference type="AlphaFoldDB" id="A0A971ICC4"/>
<dbReference type="Proteomes" id="UP000767327">
    <property type="component" value="Unassembled WGS sequence"/>
</dbReference>
<evidence type="ECO:0000259" key="2">
    <source>
        <dbReference type="PROSITE" id="PS50172"/>
    </source>
</evidence>
<organism evidence="3 4">
    <name type="scientific">Bifidobacterium crudilactis</name>
    <dbReference type="NCBI Taxonomy" id="327277"/>
    <lineage>
        <taxon>Bacteria</taxon>
        <taxon>Bacillati</taxon>
        <taxon>Actinomycetota</taxon>
        <taxon>Actinomycetes</taxon>
        <taxon>Bifidobacteriales</taxon>
        <taxon>Bifidobacteriaceae</taxon>
        <taxon>Bifidobacterium</taxon>
    </lineage>
</organism>
<dbReference type="Gene3D" id="3.40.50.10190">
    <property type="entry name" value="BRCT domain"/>
    <property type="match status" value="1"/>
</dbReference>
<sequence>MQDAAESTWPDIREEEHAWLPRRSHESSSEAQEAMLGGTLHSSVEHSLSALIARRCPEDSPVEASSETVSSYTRLLNASLTNGRLSEHDGIALANLSCELRLSQHQCARIHESYVLEVAQALWEDGVPAKDDLDALAKIGQALSVRPSIIEQATRIDTNEDLTSAISVITHAVDHAANAYHRLTLAEGDRLALTGSMSRRRSEWEEILRALGIAPQSAVTKATRVLVAADPDTESTKARKARAYQIPIVDEPWLERAVSNGIDASIAD</sequence>
<evidence type="ECO:0000256" key="1">
    <source>
        <dbReference type="SAM" id="MobiDB-lite"/>
    </source>
</evidence>
<reference evidence="3" key="1">
    <citation type="journal article" date="2020" name="Biotechnol. Biofuels">
        <title>New insights from the biogas microbiome by comprehensive genome-resolved metagenomics of nearly 1600 species originating from multiple anaerobic digesters.</title>
        <authorList>
            <person name="Campanaro S."/>
            <person name="Treu L."/>
            <person name="Rodriguez-R L.M."/>
            <person name="Kovalovszki A."/>
            <person name="Ziels R.M."/>
            <person name="Maus I."/>
            <person name="Zhu X."/>
            <person name="Kougias P.G."/>
            <person name="Basile A."/>
            <person name="Luo G."/>
            <person name="Schluter A."/>
            <person name="Konstantinidis K.T."/>
            <person name="Angelidaki I."/>
        </authorList>
    </citation>
    <scope>NUCLEOTIDE SEQUENCE</scope>
    <source>
        <strain evidence="3">AS01afH2WH_6</strain>
    </source>
</reference>
<dbReference type="EMBL" id="JAAXZR010000009">
    <property type="protein sequence ID" value="NLT79103.1"/>
    <property type="molecule type" value="Genomic_DNA"/>
</dbReference>
<comment type="caution">
    <text evidence="3">The sequence shown here is derived from an EMBL/GenBank/DDBJ whole genome shotgun (WGS) entry which is preliminary data.</text>
</comment>
<dbReference type="SUPFAM" id="SSF52113">
    <property type="entry name" value="BRCT domain"/>
    <property type="match status" value="1"/>
</dbReference>
<evidence type="ECO:0000313" key="3">
    <source>
        <dbReference type="EMBL" id="NLT79103.1"/>
    </source>
</evidence>
<feature type="domain" description="BRCT" evidence="2">
    <location>
        <begin position="181"/>
        <end position="261"/>
    </location>
</feature>
<feature type="compositionally biased region" description="Basic and acidic residues" evidence="1">
    <location>
        <begin position="11"/>
        <end position="28"/>
    </location>
</feature>
<protein>
    <recommendedName>
        <fullName evidence="2">BRCT domain-containing protein</fullName>
    </recommendedName>
</protein>
<accession>A0A971ICC4</accession>
<dbReference type="InterPro" id="IPR001357">
    <property type="entry name" value="BRCT_dom"/>
</dbReference>